<keyword evidence="3" id="KW-1185">Reference proteome</keyword>
<gene>
    <name evidence="2" type="ORF">Syun_017813</name>
    <name evidence="1" type="ORF">Syun_025752</name>
</gene>
<dbReference type="AlphaFoldDB" id="A0AAP0J9Y0"/>
<name>A0AAP0J9Y0_9MAGN</name>
<sequence length="66" mass="7625">MQIRDYAEKMEPLYLETNCGILSVFSNSKMKFELWAFNILNSLNGFKVCEFEVGVLCVHECLIDSI</sequence>
<comment type="caution">
    <text evidence="2">The sequence shown here is derived from an EMBL/GenBank/DDBJ whole genome shotgun (WGS) entry which is preliminary data.</text>
</comment>
<dbReference type="EMBL" id="JBBNAF010000007">
    <property type="protein sequence ID" value="KAK9129016.1"/>
    <property type="molecule type" value="Genomic_DNA"/>
</dbReference>
<proteinExistence type="predicted"/>
<reference evidence="2 3" key="1">
    <citation type="submission" date="2024-01" db="EMBL/GenBank/DDBJ databases">
        <title>Genome assemblies of Stephania.</title>
        <authorList>
            <person name="Yang L."/>
        </authorList>
    </citation>
    <scope>NUCLEOTIDE SEQUENCE [LARGE SCALE GENOMIC DNA]</scope>
    <source>
        <strain evidence="2">YNDBR</strain>
        <tissue evidence="2">Leaf</tissue>
    </source>
</reference>
<evidence type="ECO:0000313" key="2">
    <source>
        <dbReference type="EMBL" id="KAK9129016.1"/>
    </source>
</evidence>
<protein>
    <submittedName>
        <fullName evidence="2">Uncharacterized protein</fullName>
    </submittedName>
</protein>
<dbReference type="EMBL" id="JBBNAF010000011">
    <property type="protein sequence ID" value="KAK9098707.1"/>
    <property type="molecule type" value="Genomic_DNA"/>
</dbReference>
<organism evidence="2 3">
    <name type="scientific">Stephania yunnanensis</name>
    <dbReference type="NCBI Taxonomy" id="152371"/>
    <lineage>
        <taxon>Eukaryota</taxon>
        <taxon>Viridiplantae</taxon>
        <taxon>Streptophyta</taxon>
        <taxon>Embryophyta</taxon>
        <taxon>Tracheophyta</taxon>
        <taxon>Spermatophyta</taxon>
        <taxon>Magnoliopsida</taxon>
        <taxon>Ranunculales</taxon>
        <taxon>Menispermaceae</taxon>
        <taxon>Menispermoideae</taxon>
        <taxon>Cissampelideae</taxon>
        <taxon>Stephania</taxon>
    </lineage>
</organism>
<evidence type="ECO:0000313" key="1">
    <source>
        <dbReference type="EMBL" id="KAK9098707.1"/>
    </source>
</evidence>
<evidence type="ECO:0000313" key="3">
    <source>
        <dbReference type="Proteomes" id="UP001420932"/>
    </source>
</evidence>
<accession>A0AAP0J9Y0</accession>
<dbReference type="Proteomes" id="UP001420932">
    <property type="component" value="Unassembled WGS sequence"/>
</dbReference>